<dbReference type="Proteomes" id="UP000054270">
    <property type="component" value="Unassembled WGS sequence"/>
</dbReference>
<name>A0A0D2NZD7_HYPSF</name>
<accession>A0A0D2NZD7</accession>
<sequence>MNVAQKPNWRNWRQAERKFKQDAHTAKRNPAPGMSRRYLVDHSRFKKALTVIVVGSWYTGPIGLTSAVQLRHNISTVKERERIFLATRMLTRYTGNYRLF</sequence>
<proteinExistence type="predicted"/>
<dbReference type="AlphaFoldDB" id="A0A0D2NZD7"/>
<keyword evidence="2" id="KW-1185">Reference proteome</keyword>
<organism evidence="1 2">
    <name type="scientific">Hypholoma sublateritium (strain FD-334 SS-4)</name>
    <dbReference type="NCBI Taxonomy" id="945553"/>
    <lineage>
        <taxon>Eukaryota</taxon>
        <taxon>Fungi</taxon>
        <taxon>Dikarya</taxon>
        <taxon>Basidiomycota</taxon>
        <taxon>Agaricomycotina</taxon>
        <taxon>Agaricomycetes</taxon>
        <taxon>Agaricomycetidae</taxon>
        <taxon>Agaricales</taxon>
        <taxon>Agaricineae</taxon>
        <taxon>Strophariaceae</taxon>
        <taxon>Hypholoma</taxon>
    </lineage>
</organism>
<protein>
    <submittedName>
        <fullName evidence="1">Uncharacterized protein</fullName>
    </submittedName>
</protein>
<evidence type="ECO:0000313" key="2">
    <source>
        <dbReference type="Proteomes" id="UP000054270"/>
    </source>
</evidence>
<evidence type="ECO:0000313" key="1">
    <source>
        <dbReference type="EMBL" id="KJA21836.1"/>
    </source>
</evidence>
<reference evidence="2" key="1">
    <citation type="submission" date="2014-04" db="EMBL/GenBank/DDBJ databases">
        <title>Evolutionary Origins and Diversification of the Mycorrhizal Mutualists.</title>
        <authorList>
            <consortium name="DOE Joint Genome Institute"/>
            <consortium name="Mycorrhizal Genomics Consortium"/>
            <person name="Kohler A."/>
            <person name="Kuo A."/>
            <person name="Nagy L.G."/>
            <person name="Floudas D."/>
            <person name="Copeland A."/>
            <person name="Barry K.W."/>
            <person name="Cichocki N."/>
            <person name="Veneault-Fourrey C."/>
            <person name="LaButti K."/>
            <person name="Lindquist E.A."/>
            <person name="Lipzen A."/>
            <person name="Lundell T."/>
            <person name="Morin E."/>
            <person name="Murat C."/>
            <person name="Riley R."/>
            <person name="Ohm R."/>
            <person name="Sun H."/>
            <person name="Tunlid A."/>
            <person name="Henrissat B."/>
            <person name="Grigoriev I.V."/>
            <person name="Hibbett D.S."/>
            <person name="Martin F."/>
        </authorList>
    </citation>
    <scope>NUCLEOTIDE SEQUENCE [LARGE SCALE GENOMIC DNA]</scope>
    <source>
        <strain evidence="2">FD-334 SS-4</strain>
    </source>
</reference>
<gene>
    <name evidence="1" type="ORF">HYPSUDRAFT_55325</name>
</gene>
<dbReference type="EMBL" id="KN817555">
    <property type="protein sequence ID" value="KJA21836.1"/>
    <property type="molecule type" value="Genomic_DNA"/>
</dbReference>